<keyword evidence="7" id="KW-1185">Reference proteome</keyword>
<dbReference type="RefSeq" id="WP_034808714.1">
    <property type="nucleotide sequence ID" value="NZ_AWSA01000048.1"/>
</dbReference>
<dbReference type="InterPro" id="IPR050309">
    <property type="entry name" value="Type-B_Carboxylest/Lipase"/>
</dbReference>
<evidence type="ECO:0000256" key="3">
    <source>
        <dbReference type="RuleBase" id="RU361235"/>
    </source>
</evidence>
<sequence length="527" mass="56343">MDTVVRIAQGELLGRVAEGVHAFLGVPYAAPPVGANRLRPPRPPEPWSGVRDATQLGPEPPQVAPPSTGGPREGASEDWKTVGSAFEKVERAAPSEDCLNLNIWTPDPGADGLPVMVWVQGGMFELSSTAAYDGSHFARDGVVCVVINWRPGAEGFLYLADGVANLGLLDQVAALEWVRDTIAAFGGDPGNVTVFGESAGAMSIGMLLAMPRARGLFRRAILQSGAAHQVTPADDALRVAGHLADRLGVPRTREAIAAVGVERLLAAQAELKAELLTDPDPERWGQAVVTSTMPWQPVIDGEVLPGPPIDLVASGSAGEVEVMVGTNTDDWRLWLVVSGAIGRVTDEILTGPVRSYGYQSLAAYGLAPEAALAAYRARYAGASPGDLLTRVQTDWWMRIPAIRLADAHADRHGVSHGEAGASDRARTYMYEFAWPSPGLGAVHALEVPFVFDTVRTDAPLFGPLLGSDPPQELARTMHAAWVAFATHGDPGWPAYDLTRRATMRFDTTSHVVDDPRSWERAFWDGVR</sequence>
<dbReference type="SUPFAM" id="SSF53474">
    <property type="entry name" value="alpha/beta-Hydrolases"/>
    <property type="match status" value="1"/>
</dbReference>
<dbReference type="GO" id="GO:0016787">
    <property type="term" value="F:hydrolase activity"/>
    <property type="evidence" value="ECO:0007669"/>
    <property type="project" value="UniProtKB-KW"/>
</dbReference>
<dbReference type="InterPro" id="IPR029058">
    <property type="entry name" value="AB_hydrolase_fold"/>
</dbReference>
<proteinExistence type="inferred from homology"/>
<name>W9G654_9MICO</name>
<feature type="region of interest" description="Disordered" evidence="4">
    <location>
        <begin position="32"/>
        <end position="78"/>
    </location>
</feature>
<dbReference type="eggNOG" id="COG2272">
    <property type="taxonomic scope" value="Bacteria"/>
</dbReference>
<feature type="domain" description="Carboxylesterase type B" evidence="5">
    <location>
        <begin position="2"/>
        <end position="509"/>
    </location>
</feature>
<dbReference type="PATRIC" id="fig|1386089.3.peg.3492"/>
<evidence type="ECO:0000256" key="1">
    <source>
        <dbReference type="ARBA" id="ARBA00005964"/>
    </source>
</evidence>
<evidence type="ECO:0000259" key="5">
    <source>
        <dbReference type="Pfam" id="PF00135"/>
    </source>
</evidence>
<evidence type="ECO:0000256" key="4">
    <source>
        <dbReference type="SAM" id="MobiDB-lite"/>
    </source>
</evidence>
<dbReference type="Gene3D" id="3.40.50.1820">
    <property type="entry name" value="alpha/beta hydrolase"/>
    <property type="match status" value="1"/>
</dbReference>
<evidence type="ECO:0000313" key="7">
    <source>
        <dbReference type="Proteomes" id="UP000019489"/>
    </source>
</evidence>
<evidence type="ECO:0000313" key="6">
    <source>
        <dbReference type="EMBL" id="EWT00283.1"/>
    </source>
</evidence>
<dbReference type="InterPro" id="IPR019826">
    <property type="entry name" value="Carboxylesterase_B_AS"/>
</dbReference>
<gene>
    <name evidence="6" type="ORF">N865_16495</name>
</gene>
<dbReference type="OrthoDB" id="3199405at2"/>
<dbReference type="ESTHER" id="9mico-w9g654">
    <property type="family name" value="Carb_B_Bacteria"/>
</dbReference>
<protein>
    <recommendedName>
        <fullName evidence="3">Carboxylic ester hydrolase</fullName>
        <ecNumber evidence="3">3.1.1.-</ecNumber>
    </recommendedName>
</protein>
<dbReference type="STRING" id="1386089.N865_16495"/>
<reference evidence="6 7" key="1">
    <citation type="submission" date="2013-08" db="EMBL/GenBank/DDBJ databases">
        <title>Intrasporangium oryzae NRRL B-24470.</title>
        <authorList>
            <person name="Liu H."/>
            <person name="Wang G."/>
        </authorList>
    </citation>
    <scope>NUCLEOTIDE SEQUENCE [LARGE SCALE GENOMIC DNA]</scope>
    <source>
        <strain evidence="6 7">NRRL B-24470</strain>
    </source>
</reference>
<dbReference type="EMBL" id="AWSA01000048">
    <property type="protein sequence ID" value="EWT00283.1"/>
    <property type="molecule type" value="Genomic_DNA"/>
</dbReference>
<comment type="caution">
    <text evidence="6">The sequence shown here is derived from an EMBL/GenBank/DDBJ whole genome shotgun (WGS) entry which is preliminary data.</text>
</comment>
<keyword evidence="2 3" id="KW-0378">Hydrolase</keyword>
<dbReference type="Pfam" id="PF00135">
    <property type="entry name" value="COesterase"/>
    <property type="match status" value="1"/>
</dbReference>
<comment type="similarity">
    <text evidence="1 3">Belongs to the type-B carboxylesterase/lipase family.</text>
</comment>
<dbReference type="AlphaFoldDB" id="W9G654"/>
<dbReference type="InterPro" id="IPR002018">
    <property type="entry name" value="CarbesteraseB"/>
</dbReference>
<dbReference type="PROSITE" id="PS00122">
    <property type="entry name" value="CARBOXYLESTERASE_B_1"/>
    <property type="match status" value="1"/>
</dbReference>
<dbReference type="PANTHER" id="PTHR11559">
    <property type="entry name" value="CARBOXYLESTERASE"/>
    <property type="match status" value="1"/>
</dbReference>
<evidence type="ECO:0000256" key="2">
    <source>
        <dbReference type="ARBA" id="ARBA00022801"/>
    </source>
</evidence>
<organism evidence="6 7">
    <name type="scientific">Intrasporangium oryzae NRRL B-24470</name>
    <dbReference type="NCBI Taxonomy" id="1386089"/>
    <lineage>
        <taxon>Bacteria</taxon>
        <taxon>Bacillati</taxon>
        <taxon>Actinomycetota</taxon>
        <taxon>Actinomycetes</taxon>
        <taxon>Micrococcales</taxon>
        <taxon>Intrasporangiaceae</taxon>
        <taxon>Intrasporangium</taxon>
    </lineage>
</organism>
<accession>W9G654</accession>
<dbReference type="EC" id="3.1.1.-" evidence="3"/>
<dbReference type="Proteomes" id="UP000019489">
    <property type="component" value="Unassembled WGS sequence"/>
</dbReference>